<feature type="domain" description="vWA-MoxR associated protein N-terminal HTH" evidence="5">
    <location>
        <begin position="1"/>
        <end position="81"/>
    </location>
</feature>
<dbReference type="Pfam" id="PF26355">
    <property type="entry name" value="HTH_VMAP-M9"/>
    <property type="match status" value="1"/>
</dbReference>
<dbReference type="PROSITE" id="PS50082">
    <property type="entry name" value="WD_REPEATS_2"/>
    <property type="match status" value="13"/>
</dbReference>
<dbReference type="STRING" id="549789.NIES30_21790"/>
<dbReference type="PANTHER" id="PTHR19879:SF9">
    <property type="entry name" value="TRANSCRIPTION INITIATION FACTOR TFIID SUBUNIT 5"/>
    <property type="match status" value="1"/>
</dbReference>
<feature type="repeat" description="WD" evidence="3">
    <location>
        <begin position="1041"/>
        <end position="1082"/>
    </location>
</feature>
<accession>A0A1U7IZV4</accession>
<reference evidence="6 7" key="1">
    <citation type="submission" date="2016-11" db="EMBL/GenBank/DDBJ databases">
        <title>Draft Genome Sequences of Nine Cyanobacterial Strains from Diverse Habitats.</title>
        <authorList>
            <person name="Zhu T."/>
            <person name="Hou S."/>
            <person name="Lu X."/>
            <person name="Hess W.R."/>
        </authorList>
    </citation>
    <scope>NUCLEOTIDE SEQUENCE [LARGE SCALE GENOMIC DNA]</scope>
    <source>
        <strain evidence="6 7">NIES-30</strain>
    </source>
</reference>
<evidence type="ECO:0000313" key="7">
    <source>
        <dbReference type="Proteomes" id="UP000185557"/>
    </source>
</evidence>
<feature type="repeat" description="WD" evidence="3">
    <location>
        <begin position="561"/>
        <end position="602"/>
    </location>
</feature>
<feature type="repeat" description="WD" evidence="3">
    <location>
        <begin position="957"/>
        <end position="998"/>
    </location>
</feature>
<feature type="repeat" description="WD" evidence="3">
    <location>
        <begin position="740"/>
        <end position="781"/>
    </location>
</feature>
<feature type="repeat" description="WD" evidence="3">
    <location>
        <begin position="908"/>
        <end position="956"/>
    </location>
</feature>
<dbReference type="PANTHER" id="PTHR19879">
    <property type="entry name" value="TRANSCRIPTION INITIATION FACTOR TFIID"/>
    <property type="match status" value="1"/>
</dbReference>
<keyword evidence="7" id="KW-1185">Reference proteome</keyword>
<dbReference type="Gene3D" id="2.130.10.10">
    <property type="entry name" value="YVTN repeat-like/Quinoprotein amine dehydrogenase"/>
    <property type="match status" value="5"/>
</dbReference>
<feature type="repeat" description="WD" evidence="3">
    <location>
        <begin position="698"/>
        <end position="739"/>
    </location>
</feature>
<dbReference type="PRINTS" id="PR00320">
    <property type="entry name" value="GPROTEINBRPT"/>
</dbReference>
<dbReference type="PROSITE" id="PS50294">
    <property type="entry name" value="WD_REPEATS_REGION"/>
    <property type="match status" value="11"/>
</dbReference>
<proteinExistence type="predicted"/>
<dbReference type="InterPro" id="IPR011044">
    <property type="entry name" value="Quino_amine_DH_bsu"/>
</dbReference>
<dbReference type="SUPFAM" id="SSF50969">
    <property type="entry name" value="YVTN repeat-like/Quinoprotein amine dehydrogenase"/>
    <property type="match status" value="1"/>
</dbReference>
<keyword evidence="1 3" id="KW-0853">WD repeat</keyword>
<evidence type="ECO:0000313" key="6">
    <source>
        <dbReference type="EMBL" id="OKH44650.1"/>
    </source>
</evidence>
<dbReference type="PROSITE" id="PS00678">
    <property type="entry name" value="WD_REPEATS_1"/>
    <property type="match status" value="6"/>
</dbReference>
<dbReference type="InterPro" id="IPR036322">
    <property type="entry name" value="WD40_repeat_dom_sf"/>
</dbReference>
<keyword evidence="2" id="KW-0677">Repeat</keyword>
<dbReference type="GO" id="GO:0043531">
    <property type="term" value="F:ADP binding"/>
    <property type="evidence" value="ECO:0007669"/>
    <property type="project" value="InterPro"/>
</dbReference>
<feature type="repeat" description="WD" evidence="3">
    <location>
        <begin position="782"/>
        <end position="823"/>
    </location>
</feature>
<feature type="repeat" description="WD" evidence="3">
    <location>
        <begin position="999"/>
        <end position="1040"/>
    </location>
</feature>
<dbReference type="InterPro" id="IPR015943">
    <property type="entry name" value="WD40/YVTN_repeat-like_dom_sf"/>
</dbReference>
<dbReference type="Pfam" id="PF00400">
    <property type="entry name" value="WD40"/>
    <property type="match status" value="12"/>
</dbReference>
<dbReference type="CDD" id="cd00200">
    <property type="entry name" value="WD40"/>
    <property type="match status" value="2"/>
</dbReference>
<dbReference type="SMART" id="SM00320">
    <property type="entry name" value="WD40"/>
    <property type="match status" value="14"/>
</dbReference>
<feature type="repeat" description="WD" evidence="3">
    <location>
        <begin position="629"/>
        <end position="651"/>
    </location>
</feature>
<feature type="domain" description="NB-ARC" evidence="4">
    <location>
        <begin position="119"/>
        <end position="219"/>
    </location>
</feature>
<dbReference type="PRINTS" id="PR00364">
    <property type="entry name" value="DISEASERSIST"/>
</dbReference>
<dbReference type="OrthoDB" id="567898at2"/>
<comment type="caution">
    <text evidence="6">The sequence shown here is derived from an EMBL/GenBank/DDBJ whole genome shotgun (WGS) entry which is preliminary data.</text>
</comment>
<evidence type="ECO:0008006" key="8">
    <source>
        <dbReference type="Google" id="ProtNLM"/>
    </source>
</evidence>
<dbReference type="InterPro" id="IPR001680">
    <property type="entry name" value="WD40_rpt"/>
</dbReference>
<dbReference type="Proteomes" id="UP000185557">
    <property type="component" value="Unassembled WGS sequence"/>
</dbReference>
<dbReference type="InterPro" id="IPR019775">
    <property type="entry name" value="WD40_repeat_CS"/>
</dbReference>
<dbReference type="InterPro" id="IPR027417">
    <property type="entry name" value="P-loop_NTPase"/>
</dbReference>
<evidence type="ECO:0000256" key="3">
    <source>
        <dbReference type="PROSITE-ProRule" id="PRU00221"/>
    </source>
</evidence>
<evidence type="ECO:0000259" key="5">
    <source>
        <dbReference type="Pfam" id="PF26355"/>
    </source>
</evidence>
<feature type="repeat" description="WD" evidence="3">
    <location>
        <begin position="824"/>
        <end position="865"/>
    </location>
</feature>
<dbReference type="InterPro" id="IPR002182">
    <property type="entry name" value="NB-ARC"/>
</dbReference>
<dbReference type="EMBL" id="MRCG01000021">
    <property type="protein sequence ID" value="OKH44650.1"/>
    <property type="molecule type" value="Genomic_DNA"/>
</dbReference>
<dbReference type="SUPFAM" id="SSF52540">
    <property type="entry name" value="P-loop containing nucleoside triphosphate hydrolases"/>
    <property type="match status" value="1"/>
</dbReference>
<dbReference type="InterPro" id="IPR058651">
    <property type="entry name" value="HTH_VMAP-M9"/>
</dbReference>
<dbReference type="SUPFAM" id="SSF50978">
    <property type="entry name" value="WD40 repeat-like"/>
    <property type="match status" value="2"/>
</dbReference>
<name>A0A1U7IZV4_9CYAN</name>
<feature type="repeat" description="WD" evidence="3">
    <location>
        <begin position="652"/>
        <end position="693"/>
    </location>
</feature>
<protein>
    <recommendedName>
        <fullName evidence="8">NB-ARC domain-containing protein</fullName>
    </recommendedName>
</protein>
<dbReference type="Pfam" id="PF00931">
    <property type="entry name" value="NB-ARC"/>
    <property type="match status" value="1"/>
</dbReference>
<feature type="repeat" description="WD" evidence="3">
    <location>
        <begin position="1083"/>
        <end position="1124"/>
    </location>
</feature>
<dbReference type="AlphaFoldDB" id="A0A1U7IZV4"/>
<evidence type="ECO:0000256" key="2">
    <source>
        <dbReference type="ARBA" id="ARBA00022737"/>
    </source>
</evidence>
<gene>
    <name evidence="6" type="ORF">NIES30_21790</name>
</gene>
<dbReference type="InterPro" id="IPR020472">
    <property type="entry name" value="WD40_PAC1"/>
</dbReference>
<sequence length="1219" mass="133718">MTAEEALALLDSVLNLDPLSKVQKLVFIHAWDGLAYDAIARATGYDTGYIKDVGAKLWRQLSEGLGEPITKFNFRVVLQRYQPQLLANAASASPTETSLSPHQDWGEAVDVLNFYGRTQELELLGEWLTEEHCRQVAILGMGGVGKTSLSVKLAEQVQHDYQCLFWRSLRDAPPLEDFLATLLQFLAQGKDLALPDSQGARLSLLIDSLRTARCLIVLDNFDALFEPGQRSGTYRDGYQGYGDLLHRIGETRHQSCLVITSREKPREIGLLQGEETPVRVLALPGLAPVDATPLLTTKGVKGSEQELGELIDRYQGNPLALKITATSICDLFNGDIPKFLAQDIAVFNGIRHLLRHQIERISALEATVMFWLAINRMPVMISELLPDIVPSVPASALLEALESLRGRSLIEQTSQGFTQQPVVMEYVTSELIAHLSTELANPGTTMPFLKRFAVLKATAKDYVRESQVHVIVELLVQQAIAQLGSQQQLIDQLLQLLRELRHQSGGTSGYAIGNLINLLTHLEVDLTAFDLSRCQVRQAYLAEAKLQDVSLAFADVTQSVFAETFGGISCTAYRADGRWLATSDTSGEVHIWDIPTYKQVSTFKADTVWTWTVAFAPPTLQREGNPVILATAGDDRLVKLWHAETGQCLQTLKGHTNTINALAFSPQGNILASGSQDATVRLWQLDAPQAESAPCLVLDQHQGRVWAVAFSPDGESLVSASEDCTLKVWNLDTQRCDRTLAGHRAWIKAVAVSPSGKYVASGSFSGTIKLWDFYTGDCLHSWQAHPSTVTALAFSPDGALLASSSYDQTVKAWQVSSGKCVRTLREHHNRVWSVAFSPDGQQLASGGDDHAARIWDLKTDRCAKTWKGHTNSILSLAIEPDSQWLATGHEDQTIKLWHPETGKVMQTLHGHSNRVWSVMFAPATAAYATRTTLLASGSGDRTIKLWDTQTGHCLTTLKGHTSWVWSVAFHPHQPWLASGSYDQTVKLWNLDTGHCFRTLDAHTAPVVSVTFSANGQWLASSSFDQTIRLYEAQSGQCVRVLNGHENSVWIIQLSANGQYLASGSYDQTVKLWDLSTGLCRQTFTGHTGPVVSLAFSQAERHVISGSFDNTIKIWDIETGDCIQTLQGHGGLVSAIALPPAAAPAHSPQNTATSPGQPTFWSGSFDETIKQWHLETQTCLQTCRTPRPYDGLNITGVSGLTDTQKITLKSLGAIEAAVAR</sequence>
<organism evidence="6 7">
    <name type="scientific">Phormidium tenue NIES-30</name>
    <dbReference type="NCBI Taxonomy" id="549789"/>
    <lineage>
        <taxon>Bacteria</taxon>
        <taxon>Bacillati</taxon>
        <taxon>Cyanobacteriota</taxon>
        <taxon>Cyanophyceae</taxon>
        <taxon>Oscillatoriophycideae</taxon>
        <taxon>Oscillatoriales</taxon>
        <taxon>Oscillatoriaceae</taxon>
        <taxon>Phormidium</taxon>
    </lineage>
</organism>
<evidence type="ECO:0000259" key="4">
    <source>
        <dbReference type="Pfam" id="PF00931"/>
    </source>
</evidence>
<dbReference type="Gene3D" id="3.40.50.300">
    <property type="entry name" value="P-loop containing nucleotide triphosphate hydrolases"/>
    <property type="match status" value="1"/>
</dbReference>
<evidence type="ECO:0000256" key="1">
    <source>
        <dbReference type="ARBA" id="ARBA00022574"/>
    </source>
</evidence>
<feature type="repeat" description="WD" evidence="3">
    <location>
        <begin position="866"/>
        <end position="907"/>
    </location>
</feature>